<protein>
    <submittedName>
        <fullName evidence="2">Uncharacterized protein</fullName>
    </submittedName>
</protein>
<evidence type="ECO:0000313" key="2">
    <source>
        <dbReference type="EMBL" id="CAI9594811.1"/>
    </source>
</evidence>
<accession>A0ABN9FGZ4</accession>
<reference evidence="2" key="1">
    <citation type="submission" date="2023-05" db="EMBL/GenBank/DDBJ databases">
        <authorList>
            <person name="Stuckert A."/>
        </authorList>
    </citation>
    <scope>NUCLEOTIDE SEQUENCE</scope>
</reference>
<organism evidence="2 3">
    <name type="scientific">Staurois parvus</name>
    <dbReference type="NCBI Taxonomy" id="386267"/>
    <lineage>
        <taxon>Eukaryota</taxon>
        <taxon>Metazoa</taxon>
        <taxon>Chordata</taxon>
        <taxon>Craniata</taxon>
        <taxon>Vertebrata</taxon>
        <taxon>Euteleostomi</taxon>
        <taxon>Amphibia</taxon>
        <taxon>Batrachia</taxon>
        <taxon>Anura</taxon>
        <taxon>Neobatrachia</taxon>
        <taxon>Ranoidea</taxon>
        <taxon>Ranidae</taxon>
        <taxon>Staurois</taxon>
    </lineage>
</organism>
<evidence type="ECO:0000256" key="1">
    <source>
        <dbReference type="SAM" id="MobiDB-lite"/>
    </source>
</evidence>
<evidence type="ECO:0000313" key="3">
    <source>
        <dbReference type="Proteomes" id="UP001162483"/>
    </source>
</evidence>
<sequence>MCRVATTAAKSLAELGTCTEGGDREQLDEPVFLQNTGVS</sequence>
<feature type="region of interest" description="Disordered" evidence="1">
    <location>
        <begin position="20"/>
        <end position="39"/>
    </location>
</feature>
<keyword evidence="3" id="KW-1185">Reference proteome</keyword>
<dbReference type="EMBL" id="CATNWA010016711">
    <property type="protein sequence ID" value="CAI9594811.1"/>
    <property type="molecule type" value="Genomic_DNA"/>
</dbReference>
<proteinExistence type="predicted"/>
<dbReference type="Proteomes" id="UP001162483">
    <property type="component" value="Unassembled WGS sequence"/>
</dbReference>
<comment type="caution">
    <text evidence="2">The sequence shown here is derived from an EMBL/GenBank/DDBJ whole genome shotgun (WGS) entry which is preliminary data.</text>
</comment>
<name>A0ABN9FGZ4_9NEOB</name>
<gene>
    <name evidence="2" type="ORF">SPARVUS_LOCUS11797550</name>
</gene>